<protein>
    <submittedName>
        <fullName evidence="4">GNAT family acetyltransferase</fullName>
    </submittedName>
</protein>
<dbReference type="InterPro" id="IPR000182">
    <property type="entry name" value="GNAT_dom"/>
</dbReference>
<keyword evidence="6" id="KW-1185">Reference proteome</keyword>
<dbReference type="CDD" id="cd04301">
    <property type="entry name" value="NAT_SF"/>
    <property type="match status" value="1"/>
</dbReference>
<evidence type="ECO:0000256" key="2">
    <source>
        <dbReference type="ARBA" id="ARBA00023315"/>
    </source>
</evidence>
<reference evidence="4 6" key="1">
    <citation type="submission" date="2018-06" db="EMBL/GenBank/DDBJ databases">
        <authorList>
            <consortium name="Pathogen Informatics"/>
            <person name="Doyle S."/>
        </authorList>
    </citation>
    <scope>NUCLEOTIDE SEQUENCE [LARGE SCALE GENOMIC DNA]</scope>
    <source>
        <strain evidence="4 6">NCTC9836</strain>
    </source>
</reference>
<feature type="domain" description="N-acetyltransferase" evidence="3">
    <location>
        <begin position="12"/>
        <end position="157"/>
    </location>
</feature>
<evidence type="ECO:0000313" key="5">
    <source>
        <dbReference type="EMBL" id="SUY45320.1"/>
    </source>
</evidence>
<dbReference type="OrthoDB" id="9804948at2"/>
<accession>A0A381J4N0</accession>
<dbReference type="InterPro" id="IPR016181">
    <property type="entry name" value="Acyl_CoA_acyltransferase"/>
</dbReference>
<dbReference type="PROSITE" id="PS51186">
    <property type="entry name" value="GNAT"/>
    <property type="match status" value="1"/>
</dbReference>
<dbReference type="Gene3D" id="3.40.630.30">
    <property type="match status" value="1"/>
</dbReference>
<name>A0A381J4N0_9CLOT</name>
<dbReference type="Proteomes" id="UP000254664">
    <property type="component" value="Unassembled WGS sequence"/>
</dbReference>
<dbReference type="GO" id="GO:0016747">
    <property type="term" value="F:acyltransferase activity, transferring groups other than amino-acyl groups"/>
    <property type="evidence" value="ECO:0007669"/>
    <property type="project" value="InterPro"/>
</dbReference>
<sequence>MCEILLINDKKYIYRCNYKDDIVLRNSFNSLTEKTYGFNFKQWYEDGYWKDKYIPYSLLDGDKVVSNVSVNIIDFLILGEQKRFVQIGTVMTDEEYRGQGLSRALMEVVLKEWEDKCDLIYLFANNSVLNFYPKFGFEQCNEYQYSINKIKEDKSEKIRKMIMDNDKDREAVYNIACNTIPISKVSMKSNISLIMFYCTYFMKDSIYYLEDYDAVVICDLNEDVLSVKDVFATKEIELDKIINAMMSEKTKKIVLGFTPNDISCYEKSLVNEEDTTLFIKMGKDNPFKKGDLMFPILSHA</sequence>
<dbReference type="EMBL" id="UFWZ01000001">
    <property type="protein sequence ID" value="SUY45320.1"/>
    <property type="molecule type" value="Genomic_DNA"/>
</dbReference>
<gene>
    <name evidence="4" type="ORF">NCTC9836_00226</name>
    <name evidence="5" type="ORF">NCTC9836_00231</name>
</gene>
<evidence type="ECO:0000313" key="4">
    <source>
        <dbReference type="EMBL" id="SUY45308.1"/>
    </source>
</evidence>
<dbReference type="InterPro" id="IPR050680">
    <property type="entry name" value="YpeA/RimI_acetyltransf"/>
</dbReference>
<evidence type="ECO:0000256" key="1">
    <source>
        <dbReference type="ARBA" id="ARBA00022679"/>
    </source>
</evidence>
<keyword evidence="1 4" id="KW-0808">Transferase</keyword>
<dbReference type="AlphaFoldDB" id="A0A381J4N0"/>
<dbReference type="PANTHER" id="PTHR43420">
    <property type="entry name" value="ACETYLTRANSFERASE"/>
    <property type="match status" value="1"/>
</dbReference>
<dbReference type="EMBL" id="UFWZ01000001">
    <property type="protein sequence ID" value="SUY45308.1"/>
    <property type="molecule type" value="Genomic_DNA"/>
</dbReference>
<evidence type="ECO:0000259" key="3">
    <source>
        <dbReference type="PROSITE" id="PS51186"/>
    </source>
</evidence>
<keyword evidence="2" id="KW-0012">Acyltransferase</keyword>
<evidence type="ECO:0000313" key="6">
    <source>
        <dbReference type="Proteomes" id="UP000254664"/>
    </source>
</evidence>
<dbReference type="Pfam" id="PF13527">
    <property type="entry name" value="Acetyltransf_9"/>
    <property type="match status" value="1"/>
</dbReference>
<dbReference type="RefSeq" id="WP_115640091.1">
    <property type="nucleotide sequence ID" value="NZ_UFWZ01000001.1"/>
</dbReference>
<dbReference type="SUPFAM" id="SSF55729">
    <property type="entry name" value="Acyl-CoA N-acyltransferases (Nat)"/>
    <property type="match status" value="1"/>
</dbReference>
<proteinExistence type="predicted"/>
<dbReference type="PANTHER" id="PTHR43420:SF31">
    <property type="entry name" value="ACETYLTRANSFERASE"/>
    <property type="match status" value="1"/>
</dbReference>
<organism evidence="4 6">
    <name type="scientific">Clostridium putrefaciens</name>
    <dbReference type="NCBI Taxonomy" id="99675"/>
    <lineage>
        <taxon>Bacteria</taxon>
        <taxon>Bacillati</taxon>
        <taxon>Bacillota</taxon>
        <taxon>Clostridia</taxon>
        <taxon>Eubacteriales</taxon>
        <taxon>Clostridiaceae</taxon>
        <taxon>Clostridium</taxon>
    </lineage>
</organism>